<dbReference type="Proteomes" id="UP001062846">
    <property type="component" value="Chromosome 3"/>
</dbReference>
<evidence type="ECO:0000313" key="2">
    <source>
        <dbReference type="Proteomes" id="UP001062846"/>
    </source>
</evidence>
<comment type="caution">
    <text evidence="1">The sequence shown here is derived from an EMBL/GenBank/DDBJ whole genome shotgun (WGS) entry which is preliminary data.</text>
</comment>
<sequence length="203" mass="22796">MLKITSWNIRGLNNPLKQKEVYSFISSQKLQLMGILETKVRATNLCTTFGKCFPAHWSYSHNLGSSSVARIVVAWDPQCLVVDVLQTSDQMVCAKVQIVASSKILYLSIVYGSNSFVERRRLWAEMRVFNSVCGNSPWIMVGDYNIVRARSERLEGFDSNAVGDFNNCLDDLEMEDLPTKGFGFLGQTKGEVWGIIRVSLIGL</sequence>
<protein>
    <submittedName>
        <fullName evidence="1">Uncharacterized protein</fullName>
    </submittedName>
</protein>
<name>A0ACC0PLM1_RHOML</name>
<organism evidence="1 2">
    <name type="scientific">Rhododendron molle</name>
    <name type="common">Chinese azalea</name>
    <name type="synonym">Azalea mollis</name>
    <dbReference type="NCBI Taxonomy" id="49168"/>
    <lineage>
        <taxon>Eukaryota</taxon>
        <taxon>Viridiplantae</taxon>
        <taxon>Streptophyta</taxon>
        <taxon>Embryophyta</taxon>
        <taxon>Tracheophyta</taxon>
        <taxon>Spermatophyta</taxon>
        <taxon>Magnoliopsida</taxon>
        <taxon>eudicotyledons</taxon>
        <taxon>Gunneridae</taxon>
        <taxon>Pentapetalae</taxon>
        <taxon>asterids</taxon>
        <taxon>Ericales</taxon>
        <taxon>Ericaceae</taxon>
        <taxon>Ericoideae</taxon>
        <taxon>Rhodoreae</taxon>
        <taxon>Rhododendron</taxon>
    </lineage>
</organism>
<keyword evidence="2" id="KW-1185">Reference proteome</keyword>
<accession>A0ACC0PLM1</accession>
<evidence type="ECO:0000313" key="1">
    <source>
        <dbReference type="EMBL" id="KAI8565617.1"/>
    </source>
</evidence>
<gene>
    <name evidence="1" type="ORF">RHMOL_Rhmol03G0273700</name>
</gene>
<reference evidence="1" key="1">
    <citation type="submission" date="2022-02" db="EMBL/GenBank/DDBJ databases">
        <title>Plant Genome Project.</title>
        <authorList>
            <person name="Zhang R.-G."/>
        </authorList>
    </citation>
    <scope>NUCLEOTIDE SEQUENCE</scope>
    <source>
        <strain evidence="1">AT1</strain>
    </source>
</reference>
<proteinExistence type="predicted"/>
<dbReference type="EMBL" id="CM046390">
    <property type="protein sequence ID" value="KAI8565617.1"/>
    <property type="molecule type" value="Genomic_DNA"/>
</dbReference>